<evidence type="ECO:0000256" key="9">
    <source>
        <dbReference type="SAM" id="Phobius"/>
    </source>
</evidence>
<dbReference type="Gene3D" id="1.20.1560.10">
    <property type="entry name" value="ABC transporter type 1, transmembrane domain"/>
    <property type="match status" value="2"/>
</dbReference>
<dbReference type="GO" id="GO:0016887">
    <property type="term" value="F:ATP hydrolysis activity"/>
    <property type="evidence" value="ECO:0007669"/>
    <property type="project" value="InterPro"/>
</dbReference>
<evidence type="ECO:0000256" key="5">
    <source>
        <dbReference type="ARBA" id="ARBA00022741"/>
    </source>
</evidence>
<dbReference type="InterPro" id="IPR003593">
    <property type="entry name" value="AAA+_ATPase"/>
</dbReference>
<evidence type="ECO:0000256" key="8">
    <source>
        <dbReference type="ARBA" id="ARBA00023136"/>
    </source>
</evidence>
<keyword evidence="6" id="KW-0067">ATP-binding</keyword>
<evidence type="ECO:0000313" key="12">
    <source>
        <dbReference type="EMBL" id="SYX83230.1"/>
    </source>
</evidence>
<dbReference type="InterPro" id="IPR003439">
    <property type="entry name" value="ABC_transporter-like_ATP-bd"/>
</dbReference>
<dbReference type="Pfam" id="PF00664">
    <property type="entry name" value="ABC_membrane"/>
    <property type="match status" value="1"/>
</dbReference>
<dbReference type="FunFam" id="3.40.50.300:FF:000221">
    <property type="entry name" value="Multidrug ABC transporter ATP-binding protein"/>
    <property type="match status" value="1"/>
</dbReference>
<evidence type="ECO:0000313" key="13">
    <source>
        <dbReference type="Proteomes" id="UP000304148"/>
    </source>
</evidence>
<feature type="domain" description="ABC transmembrane type-1" evidence="11">
    <location>
        <begin position="30"/>
        <end position="310"/>
    </location>
</feature>
<evidence type="ECO:0000259" key="11">
    <source>
        <dbReference type="PROSITE" id="PS50929"/>
    </source>
</evidence>
<sequence>MKLSDMIAYGKEIVGMMNFMSKKNKLHYYIGMIASGAVNTLFILSFSLLVQSLVNYAESNDISLMYGGLYILGGSILLLNLIAPPFTYLFHRSVELTLANIRERLYRKMCSLRMSMLERTHNGELLSRMNNDVSTLEVTYCGILFAMLLEIMISFGSIIMMFALHWQFACVSLLVLLLSFYISSRFVNTVRNLYDRQLHVTAKLTEKFSDFLGGIQLVKLFRIRPIYGQYEALNEQVTELSSQIAHKKGLLAAVNHFVSYITFCGIIVIGSLLYAYGFITMGTVAALAVLQIHLTHSFMNVGSTMSLIQNSLAGARRVQELLHEEEEPVRFGSGIKSDDAIRDMTLRPDLNNDTVNQTGTTDRTDEVDSHTITAAPMLELDDVEFSYAAGKIAVSQVSMKVYPGQVAAIVGASGSGKSTLIKLLLGFYPVERGDVRLLGKSFGHYTLEEIRRLIAYVPQEAFLFSGTIEENIRYGNPQASHEEVVAAAQAAYAHHFIEELPDQYQTSVGERGASLSGGQRQRIAIARALLKNAPILLLDEATSALDTESEHWVQKALQQLMQGRTTIMVAHRLSTVENADIIFVMKEGAVAEHGTHRSLLQHGTYYASLQGQA</sequence>
<dbReference type="PROSITE" id="PS50929">
    <property type="entry name" value="ABC_TM1F"/>
    <property type="match status" value="1"/>
</dbReference>
<feature type="domain" description="ABC transporter" evidence="10">
    <location>
        <begin position="378"/>
        <end position="612"/>
    </location>
</feature>
<dbReference type="SUPFAM" id="SSF52540">
    <property type="entry name" value="P-loop containing nucleoside triphosphate hydrolases"/>
    <property type="match status" value="1"/>
</dbReference>
<dbReference type="InterPro" id="IPR017871">
    <property type="entry name" value="ABC_transporter-like_CS"/>
</dbReference>
<reference evidence="13" key="1">
    <citation type="submission" date="2018-08" db="EMBL/GenBank/DDBJ databases">
        <authorList>
            <person name="Chevrot R."/>
        </authorList>
    </citation>
    <scope>NUCLEOTIDE SEQUENCE [LARGE SCALE GENOMIC DNA]</scope>
</reference>
<evidence type="ECO:0000256" key="2">
    <source>
        <dbReference type="ARBA" id="ARBA00022448"/>
    </source>
</evidence>
<dbReference type="InterPro" id="IPR011527">
    <property type="entry name" value="ABC1_TM_dom"/>
</dbReference>
<dbReference type="AlphaFoldDB" id="A0A383R8E2"/>
<dbReference type="PANTHER" id="PTHR43394:SF1">
    <property type="entry name" value="ATP-BINDING CASSETTE SUB-FAMILY B MEMBER 10, MITOCHONDRIAL"/>
    <property type="match status" value="1"/>
</dbReference>
<evidence type="ECO:0000259" key="10">
    <source>
        <dbReference type="PROSITE" id="PS50893"/>
    </source>
</evidence>
<comment type="subcellular location">
    <subcellularLocation>
        <location evidence="1">Cell membrane</location>
        <topology evidence="1">Multi-pass membrane protein</topology>
    </subcellularLocation>
</comment>
<dbReference type="CDD" id="cd07346">
    <property type="entry name" value="ABC_6TM_exporters"/>
    <property type="match status" value="1"/>
</dbReference>
<dbReference type="PROSITE" id="PS50893">
    <property type="entry name" value="ABC_TRANSPORTER_2"/>
    <property type="match status" value="1"/>
</dbReference>
<evidence type="ECO:0000256" key="1">
    <source>
        <dbReference type="ARBA" id="ARBA00004651"/>
    </source>
</evidence>
<evidence type="ECO:0000256" key="3">
    <source>
        <dbReference type="ARBA" id="ARBA00022475"/>
    </source>
</evidence>
<feature type="transmembrane region" description="Helical" evidence="9">
    <location>
        <begin position="62"/>
        <end position="83"/>
    </location>
</feature>
<dbReference type="Proteomes" id="UP000304148">
    <property type="component" value="Chromosome"/>
</dbReference>
<name>A0A383R8E2_PAEAL</name>
<dbReference type="GO" id="GO:0015421">
    <property type="term" value="F:ABC-type oligopeptide transporter activity"/>
    <property type="evidence" value="ECO:0007669"/>
    <property type="project" value="TreeGrafter"/>
</dbReference>
<keyword evidence="2" id="KW-0813">Transport</keyword>
<evidence type="ECO:0000256" key="6">
    <source>
        <dbReference type="ARBA" id="ARBA00022840"/>
    </source>
</evidence>
<feature type="transmembrane region" description="Helical" evidence="9">
    <location>
        <begin position="166"/>
        <end position="187"/>
    </location>
</feature>
<evidence type="ECO:0000256" key="7">
    <source>
        <dbReference type="ARBA" id="ARBA00022989"/>
    </source>
</evidence>
<protein>
    <submittedName>
        <fullName evidence="12">Pmxd</fullName>
    </submittedName>
</protein>
<keyword evidence="7 9" id="KW-1133">Transmembrane helix</keyword>
<dbReference type="EMBL" id="LS992241">
    <property type="protein sequence ID" value="SYX83230.1"/>
    <property type="molecule type" value="Genomic_DNA"/>
</dbReference>
<keyword evidence="5" id="KW-0547">Nucleotide-binding</keyword>
<dbReference type="SMART" id="SM00382">
    <property type="entry name" value="AAA"/>
    <property type="match status" value="1"/>
</dbReference>
<accession>A0A383R8E2</accession>
<dbReference type="Pfam" id="PF00005">
    <property type="entry name" value="ABC_tran"/>
    <property type="match status" value="1"/>
</dbReference>
<dbReference type="GO" id="GO:0005524">
    <property type="term" value="F:ATP binding"/>
    <property type="evidence" value="ECO:0007669"/>
    <property type="project" value="UniProtKB-KW"/>
</dbReference>
<dbReference type="InterPro" id="IPR036640">
    <property type="entry name" value="ABC1_TM_sf"/>
</dbReference>
<dbReference type="PANTHER" id="PTHR43394">
    <property type="entry name" value="ATP-DEPENDENT PERMEASE MDL1, MITOCHONDRIAL"/>
    <property type="match status" value="1"/>
</dbReference>
<keyword evidence="4 9" id="KW-0812">Transmembrane</keyword>
<dbReference type="PROSITE" id="PS00211">
    <property type="entry name" value="ABC_TRANSPORTER_1"/>
    <property type="match status" value="1"/>
</dbReference>
<keyword evidence="3" id="KW-1003">Cell membrane</keyword>
<feature type="transmembrane region" description="Helical" evidence="9">
    <location>
        <begin position="26"/>
        <end position="50"/>
    </location>
</feature>
<dbReference type="GO" id="GO:0005886">
    <property type="term" value="C:plasma membrane"/>
    <property type="evidence" value="ECO:0007669"/>
    <property type="project" value="UniProtKB-SubCell"/>
</dbReference>
<dbReference type="SUPFAM" id="SSF90123">
    <property type="entry name" value="ABC transporter transmembrane region"/>
    <property type="match status" value="1"/>
</dbReference>
<proteinExistence type="predicted"/>
<feature type="transmembrane region" description="Helical" evidence="9">
    <location>
        <begin position="250"/>
        <end position="269"/>
    </location>
</feature>
<feature type="transmembrane region" description="Helical" evidence="9">
    <location>
        <begin position="138"/>
        <end position="160"/>
    </location>
</feature>
<dbReference type="Gene3D" id="3.40.50.300">
    <property type="entry name" value="P-loop containing nucleotide triphosphate hydrolases"/>
    <property type="match status" value="1"/>
</dbReference>
<dbReference type="RefSeq" id="WP_138185335.1">
    <property type="nucleotide sequence ID" value="NZ_LS992241.1"/>
</dbReference>
<organism evidence="12 13">
    <name type="scientific">Paenibacillus alvei</name>
    <name type="common">Bacillus alvei</name>
    <dbReference type="NCBI Taxonomy" id="44250"/>
    <lineage>
        <taxon>Bacteria</taxon>
        <taxon>Bacillati</taxon>
        <taxon>Bacillota</taxon>
        <taxon>Bacilli</taxon>
        <taxon>Bacillales</taxon>
        <taxon>Paenibacillaceae</taxon>
        <taxon>Paenibacillus</taxon>
    </lineage>
</organism>
<evidence type="ECO:0000256" key="4">
    <source>
        <dbReference type="ARBA" id="ARBA00022692"/>
    </source>
</evidence>
<dbReference type="InterPro" id="IPR039421">
    <property type="entry name" value="Type_1_exporter"/>
</dbReference>
<gene>
    <name evidence="12" type="ORF">PBLR_11652</name>
</gene>
<keyword evidence="8 9" id="KW-0472">Membrane</keyword>
<dbReference type="InterPro" id="IPR027417">
    <property type="entry name" value="P-loop_NTPase"/>
</dbReference>